<keyword evidence="4" id="KW-1185">Reference proteome</keyword>
<dbReference type="SUPFAM" id="SSF48452">
    <property type="entry name" value="TPR-like"/>
    <property type="match status" value="2"/>
</dbReference>
<gene>
    <name evidence="3" type="ORF">QTG54_000354</name>
</gene>
<evidence type="ECO:0000313" key="4">
    <source>
        <dbReference type="Proteomes" id="UP001224775"/>
    </source>
</evidence>
<protein>
    <submittedName>
        <fullName evidence="3">Tetratricopeptide repeat protein</fullName>
    </submittedName>
</protein>
<dbReference type="PANTHER" id="PTHR45641">
    <property type="entry name" value="TETRATRICOPEPTIDE REPEAT PROTEIN (AFU_ORTHOLOGUE AFUA_6G03870)"/>
    <property type="match status" value="1"/>
</dbReference>
<comment type="caution">
    <text evidence="3">The sequence shown here is derived from an EMBL/GenBank/DDBJ whole genome shotgun (WGS) entry which is preliminary data.</text>
</comment>
<dbReference type="InterPro" id="IPR019734">
    <property type="entry name" value="TPR_rpt"/>
</dbReference>
<proteinExistence type="predicted"/>
<keyword evidence="2" id="KW-0802">TPR repeat</keyword>
<keyword evidence="1" id="KW-0677">Repeat</keyword>
<organism evidence="3 4">
    <name type="scientific">Skeletonema marinoi</name>
    <dbReference type="NCBI Taxonomy" id="267567"/>
    <lineage>
        <taxon>Eukaryota</taxon>
        <taxon>Sar</taxon>
        <taxon>Stramenopiles</taxon>
        <taxon>Ochrophyta</taxon>
        <taxon>Bacillariophyta</taxon>
        <taxon>Coscinodiscophyceae</taxon>
        <taxon>Thalassiosirophycidae</taxon>
        <taxon>Thalassiosirales</taxon>
        <taxon>Skeletonemataceae</taxon>
        <taxon>Skeletonema</taxon>
        <taxon>Skeletonema marinoi-dohrnii complex</taxon>
    </lineage>
</organism>
<dbReference type="Gene3D" id="1.25.40.10">
    <property type="entry name" value="Tetratricopeptide repeat domain"/>
    <property type="match status" value="2"/>
</dbReference>
<reference evidence="3" key="1">
    <citation type="submission" date="2023-06" db="EMBL/GenBank/DDBJ databases">
        <title>Survivors Of The Sea: Transcriptome response of Skeletonema marinoi to long-term dormancy.</title>
        <authorList>
            <person name="Pinder M.I.M."/>
            <person name="Kourtchenko O."/>
            <person name="Robertson E.K."/>
            <person name="Larsson T."/>
            <person name="Maumus F."/>
            <person name="Osuna-Cruz C.M."/>
            <person name="Vancaester E."/>
            <person name="Stenow R."/>
            <person name="Vandepoele K."/>
            <person name="Ploug H."/>
            <person name="Bruchert V."/>
            <person name="Godhe A."/>
            <person name="Topel M."/>
        </authorList>
    </citation>
    <scope>NUCLEOTIDE SEQUENCE</scope>
    <source>
        <strain evidence="3">R05AC</strain>
    </source>
</reference>
<name>A0AAD8YNA9_9STRA</name>
<evidence type="ECO:0000256" key="1">
    <source>
        <dbReference type="ARBA" id="ARBA00022737"/>
    </source>
</evidence>
<dbReference type="AlphaFoldDB" id="A0AAD8YNA9"/>
<dbReference type="EMBL" id="JATAAI010000001">
    <property type="protein sequence ID" value="KAK1748415.1"/>
    <property type="molecule type" value="Genomic_DNA"/>
</dbReference>
<dbReference type="Pfam" id="PF13424">
    <property type="entry name" value="TPR_12"/>
    <property type="match status" value="2"/>
</dbReference>
<accession>A0AAD8YNA9</accession>
<evidence type="ECO:0000313" key="3">
    <source>
        <dbReference type="EMBL" id="KAK1748415.1"/>
    </source>
</evidence>
<sequence>MEYYVECLEIQKSVYGKSHDDIASTLYAMGLTKINQKLYSRALTLFQKALDIRVGIYGEADPSVRDTYSIMGFTEAASGDLDGALRKLGDALRVSQLLGDRLKEAETLSNIGNAHREKEEWELALEHYDDCMSIRIAELGRDHESVADALMAIGNVKSDMSKQEDAVKSYKDALQILLRAVPGNNKRIASTIQKIGMIQFRAGNLEGASLHLQRAVEIYRKDDEEVIESDIISCLFVIGNIHNVLNQKDKAIGVWAEALESSNELGSKGHGEIHRTLGSLLSAGA</sequence>
<dbReference type="PANTHER" id="PTHR45641:SF19">
    <property type="entry name" value="NEPHROCYSTIN-3"/>
    <property type="match status" value="1"/>
</dbReference>
<evidence type="ECO:0000256" key="2">
    <source>
        <dbReference type="ARBA" id="ARBA00022803"/>
    </source>
</evidence>
<dbReference type="SMART" id="SM00028">
    <property type="entry name" value="TPR"/>
    <property type="match status" value="5"/>
</dbReference>
<dbReference type="InterPro" id="IPR011990">
    <property type="entry name" value="TPR-like_helical_dom_sf"/>
</dbReference>
<dbReference type="Proteomes" id="UP001224775">
    <property type="component" value="Unassembled WGS sequence"/>
</dbReference>